<dbReference type="AlphaFoldDB" id="A0A9D4S1E1"/>
<dbReference type="EMBL" id="JAIWYP010000001">
    <property type="protein sequence ID" value="KAH3888436.1"/>
    <property type="molecule type" value="Genomic_DNA"/>
</dbReference>
<name>A0A9D4S1E1_DREPO</name>
<evidence type="ECO:0000313" key="2">
    <source>
        <dbReference type="Proteomes" id="UP000828390"/>
    </source>
</evidence>
<protein>
    <submittedName>
        <fullName evidence="1">Uncharacterized protein</fullName>
    </submittedName>
</protein>
<comment type="caution">
    <text evidence="1">The sequence shown here is derived from an EMBL/GenBank/DDBJ whole genome shotgun (WGS) entry which is preliminary data.</text>
</comment>
<dbReference type="Proteomes" id="UP000828390">
    <property type="component" value="Unassembled WGS sequence"/>
</dbReference>
<organism evidence="1 2">
    <name type="scientific">Dreissena polymorpha</name>
    <name type="common">Zebra mussel</name>
    <name type="synonym">Mytilus polymorpha</name>
    <dbReference type="NCBI Taxonomy" id="45954"/>
    <lineage>
        <taxon>Eukaryota</taxon>
        <taxon>Metazoa</taxon>
        <taxon>Spiralia</taxon>
        <taxon>Lophotrochozoa</taxon>
        <taxon>Mollusca</taxon>
        <taxon>Bivalvia</taxon>
        <taxon>Autobranchia</taxon>
        <taxon>Heteroconchia</taxon>
        <taxon>Euheterodonta</taxon>
        <taxon>Imparidentia</taxon>
        <taxon>Neoheterodontei</taxon>
        <taxon>Myida</taxon>
        <taxon>Dreissenoidea</taxon>
        <taxon>Dreissenidae</taxon>
        <taxon>Dreissena</taxon>
    </lineage>
</organism>
<gene>
    <name evidence="1" type="ORF">DPMN_012471</name>
</gene>
<reference evidence="1" key="1">
    <citation type="journal article" date="2019" name="bioRxiv">
        <title>The Genome of the Zebra Mussel, Dreissena polymorpha: A Resource for Invasive Species Research.</title>
        <authorList>
            <person name="McCartney M.A."/>
            <person name="Auch B."/>
            <person name="Kono T."/>
            <person name="Mallez S."/>
            <person name="Zhang Y."/>
            <person name="Obille A."/>
            <person name="Becker A."/>
            <person name="Abrahante J.E."/>
            <person name="Garbe J."/>
            <person name="Badalamenti J.P."/>
            <person name="Herman A."/>
            <person name="Mangelson H."/>
            <person name="Liachko I."/>
            <person name="Sullivan S."/>
            <person name="Sone E.D."/>
            <person name="Koren S."/>
            <person name="Silverstein K.A.T."/>
            <person name="Beckman K.B."/>
            <person name="Gohl D.M."/>
        </authorList>
    </citation>
    <scope>NUCLEOTIDE SEQUENCE</scope>
    <source>
        <strain evidence="1">Duluth1</strain>
        <tissue evidence="1">Whole animal</tissue>
    </source>
</reference>
<sequence>MIANAINKGGRVAVAVHGSKIVNCDKFGHKNPNSASSNTNQVPFFSVLVSRISKVVVKVSEVVGKVIEDVGNASGLGYRGTQRGQGAWNNEQGCQ</sequence>
<accession>A0A9D4S1E1</accession>
<proteinExistence type="predicted"/>
<reference evidence="1" key="2">
    <citation type="submission" date="2020-11" db="EMBL/GenBank/DDBJ databases">
        <authorList>
            <person name="McCartney M.A."/>
            <person name="Auch B."/>
            <person name="Kono T."/>
            <person name="Mallez S."/>
            <person name="Becker A."/>
            <person name="Gohl D.M."/>
            <person name="Silverstein K.A.T."/>
            <person name="Koren S."/>
            <person name="Bechman K.B."/>
            <person name="Herman A."/>
            <person name="Abrahante J.E."/>
            <person name="Garbe J."/>
        </authorList>
    </citation>
    <scope>NUCLEOTIDE SEQUENCE</scope>
    <source>
        <strain evidence="1">Duluth1</strain>
        <tissue evidence="1">Whole animal</tissue>
    </source>
</reference>
<evidence type="ECO:0000313" key="1">
    <source>
        <dbReference type="EMBL" id="KAH3888436.1"/>
    </source>
</evidence>
<keyword evidence="2" id="KW-1185">Reference proteome</keyword>